<dbReference type="KEGG" id="amar:AMRN_2114"/>
<dbReference type="Proteomes" id="UP000264693">
    <property type="component" value="Chromosome"/>
</dbReference>
<name>A0A347TMK1_9BACT</name>
<organism evidence="2 3">
    <name type="scientific">Malaciobacter marinus</name>
    <dbReference type="NCBI Taxonomy" id="505249"/>
    <lineage>
        <taxon>Bacteria</taxon>
        <taxon>Pseudomonadati</taxon>
        <taxon>Campylobacterota</taxon>
        <taxon>Epsilonproteobacteria</taxon>
        <taxon>Campylobacterales</taxon>
        <taxon>Arcobacteraceae</taxon>
        <taxon>Malaciobacter</taxon>
    </lineage>
</organism>
<evidence type="ECO:0000256" key="1">
    <source>
        <dbReference type="SAM" id="Phobius"/>
    </source>
</evidence>
<reference evidence="2 3" key="1">
    <citation type="submission" date="2018-08" db="EMBL/GenBank/DDBJ databases">
        <title>Complete genome of the Arcobacter marinus type strain JCM 15502.</title>
        <authorList>
            <person name="Miller W.G."/>
            <person name="Yee E."/>
            <person name="Huynh S."/>
            <person name="Parker C.T."/>
        </authorList>
    </citation>
    <scope>NUCLEOTIDE SEQUENCE [LARGE SCALE GENOMIC DNA]</scope>
    <source>
        <strain evidence="2 3">JCM 15502</strain>
    </source>
</reference>
<dbReference type="AlphaFoldDB" id="A0A347TMK1"/>
<feature type="transmembrane region" description="Helical" evidence="1">
    <location>
        <begin position="20"/>
        <end position="40"/>
    </location>
</feature>
<protein>
    <submittedName>
        <fullName evidence="2">Uncharacterized protein</fullName>
    </submittedName>
</protein>
<keyword evidence="1" id="KW-1133">Transmembrane helix</keyword>
<keyword evidence="1" id="KW-0812">Transmembrane</keyword>
<evidence type="ECO:0000313" key="2">
    <source>
        <dbReference type="EMBL" id="AXX87829.1"/>
    </source>
</evidence>
<dbReference type="EMBL" id="CP032101">
    <property type="protein sequence ID" value="AXX87829.1"/>
    <property type="molecule type" value="Genomic_DNA"/>
</dbReference>
<proteinExistence type="predicted"/>
<sequence>MKQSYLYKKIDKKIKKFTLLNKIELFLLPIFFTLIIIFLVENFNKNKEFKNANSSLVVKIKEKKINEEKLFLLLSNYFEKEKIKINSLIKKQNNIEFKIETSLLKLIYTTQFIETISSNTNIKNLIIKNKSNIVRGHFFVELSKNYEFINKDIIKENELKFLKNKGDYLVKNIDSIVFDYVLIDNKWEKRISSE</sequence>
<accession>A0A347TMK1</accession>
<dbReference type="RefSeq" id="WP_118897438.1">
    <property type="nucleotide sequence ID" value="NZ_CP032101.1"/>
</dbReference>
<gene>
    <name evidence="2" type="ORF">AMRN_2114</name>
</gene>
<evidence type="ECO:0000313" key="3">
    <source>
        <dbReference type="Proteomes" id="UP000264693"/>
    </source>
</evidence>
<keyword evidence="1" id="KW-0472">Membrane</keyword>